<feature type="compositionally biased region" description="Low complexity" evidence="1">
    <location>
        <begin position="159"/>
        <end position="171"/>
    </location>
</feature>
<dbReference type="Proteomes" id="UP000887569">
    <property type="component" value="Unplaced"/>
</dbReference>
<feature type="compositionally biased region" description="Low complexity" evidence="1">
    <location>
        <begin position="47"/>
        <end position="66"/>
    </location>
</feature>
<feature type="region of interest" description="Disordered" evidence="1">
    <location>
        <begin position="1"/>
        <end position="176"/>
    </location>
</feature>
<organism evidence="2 3">
    <name type="scientific">Parascaris univalens</name>
    <name type="common">Nematode worm</name>
    <dbReference type="NCBI Taxonomy" id="6257"/>
    <lineage>
        <taxon>Eukaryota</taxon>
        <taxon>Metazoa</taxon>
        <taxon>Ecdysozoa</taxon>
        <taxon>Nematoda</taxon>
        <taxon>Chromadorea</taxon>
        <taxon>Rhabditida</taxon>
        <taxon>Spirurina</taxon>
        <taxon>Ascaridomorpha</taxon>
        <taxon>Ascaridoidea</taxon>
        <taxon>Ascarididae</taxon>
        <taxon>Parascaris</taxon>
    </lineage>
</organism>
<evidence type="ECO:0000256" key="1">
    <source>
        <dbReference type="SAM" id="MobiDB-lite"/>
    </source>
</evidence>
<evidence type="ECO:0000313" key="2">
    <source>
        <dbReference type="Proteomes" id="UP000887569"/>
    </source>
</evidence>
<evidence type="ECO:0000313" key="3">
    <source>
        <dbReference type="WBParaSite" id="PgR008_g020_t08"/>
    </source>
</evidence>
<feature type="compositionally biased region" description="Basic and acidic residues" evidence="1">
    <location>
        <begin position="1"/>
        <end position="17"/>
    </location>
</feature>
<name>A0A915AKJ2_PARUN</name>
<feature type="compositionally biased region" description="Basic and acidic residues" evidence="1">
    <location>
        <begin position="88"/>
        <end position="104"/>
    </location>
</feature>
<protein>
    <submittedName>
        <fullName evidence="3">Bromodomain-containing protein 2</fullName>
    </submittedName>
</protein>
<feature type="compositionally biased region" description="Pro residues" evidence="1">
    <location>
        <begin position="114"/>
        <end position="126"/>
    </location>
</feature>
<keyword evidence="2" id="KW-1185">Reference proteome</keyword>
<accession>A0A915AKJ2</accession>
<sequence length="246" mass="25823">SQKDVDNKKRELEEKIKGLGGVVTSAPPSAQNGGRAKTGVARGGEASSSESSSSDDSSSDSSSSDSSDSESEHGNNEQQQQPTQAPPRVEKPPQPELLKEKKEVASLLPQIAAPQPPQRTAPPLAPPVAAVQPPTPASAIIKEEKKDGILSHSHMHSGAAPLLTTTPQAAPGIGGSILDQLLPAKQNEMDDKTSTKKLGGWDNLAKKSQSGALSVDTSTQFELFRKQAKEKEEKTKGHCASQEVIS</sequence>
<dbReference type="WBParaSite" id="PgR008_g020_t08">
    <property type="protein sequence ID" value="PgR008_g020_t08"/>
    <property type="gene ID" value="PgR008_g020"/>
</dbReference>
<proteinExistence type="predicted"/>
<reference evidence="3" key="1">
    <citation type="submission" date="2022-11" db="UniProtKB">
        <authorList>
            <consortium name="WormBaseParasite"/>
        </authorList>
    </citation>
    <scope>IDENTIFICATION</scope>
</reference>
<dbReference type="AlphaFoldDB" id="A0A915AKJ2"/>